<reference evidence="2 3" key="1">
    <citation type="journal article" date="2011" name="J. Bacteriol.">
        <title>Genome sequence of Haloplasma contractile, an unusual contractile bacterium from a deep-sea anoxic brine lake.</title>
        <authorList>
            <person name="Antunes A."/>
            <person name="Alam I."/>
            <person name="El Dorry H."/>
            <person name="Siam R."/>
            <person name="Robertson A."/>
            <person name="Bajic V.B."/>
            <person name="Stingl U."/>
        </authorList>
    </citation>
    <scope>NUCLEOTIDE SEQUENCE [LARGE SCALE GENOMIC DNA]</scope>
    <source>
        <strain evidence="2 3">SSD-17B</strain>
    </source>
</reference>
<dbReference type="RefSeq" id="WP_008825410.1">
    <property type="nucleotide sequence ID" value="NZ_AFNU02000009.1"/>
</dbReference>
<dbReference type="OrthoDB" id="9814383at2"/>
<dbReference type="GO" id="GO:0008237">
    <property type="term" value="F:metallopeptidase activity"/>
    <property type="evidence" value="ECO:0007669"/>
    <property type="project" value="InterPro"/>
</dbReference>
<dbReference type="STRING" id="1033810.HLPCO_002352"/>
<evidence type="ECO:0000313" key="3">
    <source>
        <dbReference type="Proteomes" id="UP000005707"/>
    </source>
</evidence>
<keyword evidence="3" id="KW-1185">Reference proteome</keyword>
<organism evidence="2 3">
    <name type="scientific">Haloplasma contractile SSD-17B</name>
    <dbReference type="NCBI Taxonomy" id="1033810"/>
    <lineage>
        <taxon>Bacteria</taxon>
        <taxon>Bacillati</taxon>
        <taxon>Mycoplasmatota</taxon>
        <taxon>Mollicutes</taxon>
        <taxon>Haloplasmatales</taxon>
        <taxon>Haloplasmataceae</taxon>
        <taxon>Haloplasma</taxon>
    </lineage>
</organism>
<dbReference type="InParanoid" id="U2E9Y0"/>
<dbReference type="AlphaFoldDB" id="U2E9Y0"/>
<dbReference type="Gene3D" id="1.10.390.10">
    <property type="entry name" value="Neutral Protease Domain 2"/>
    <property type="match status" value="1"/>
</dbReference>
<dbReference type="GO" id="GO:0008270">
    <property type="term" value="F:zinc ion binding"/>
    <property type="evidence" value="ECO:0007669"/>
    <property type="project" value="InterPro"/>
</dbReference>
<evidence type="ECO:0000259" key="1">
    <source>
        <dbReference type="Pfam" id="PF01433"/>
    </source>
</evidence>
<comment type="caution">
    <text evidence="2">The sequence shown here is derived from an EMBL/GenBank/DDBJ whole genome shotgun (WGS) entry which is preliminary data.</text>
</comment>
<dbReference type="eggNOG" id="COG0308">
    <property type="taxonomic scope" value="Bacteria"/>
</dbReference>
<reference evidence="2 3" key="2">
    <citation type="journal article" date="2013" name="PLoS ONE">
        <title>INDIGO - INtegrated Data Warehouse of MIcrobial GenOmes with Examples from the Red Sea Extremophiles.</title>
        <authorList>
            <person name="Alam I."/>
            <person name="Antunes A."/>
            <person name="Kamau A.A."/>
            <person name="Ba Alawi W."/>
            <person name="Kalkatawi M."/>
            <person name="Stingl U."/>
            <person name="Bajic V.B."/>
        </authorList>
    </citation>
    <scope>NUCLEOTIDE SEQUENCE [LARGE SCALE GENOMIC DNA]</scope>
    <source>
        <strain evidence="2 3">SSD-17B</strain>
    </source>
</reference>
<gene>
    <name evidence="2" type="ORF">HLPCO_002352</name>
</gene>
<sequence length="405" mass="47174">MNLIIDYQNKIHGHIRVNKEEIRYNGFIINKSFEISDVVINGLNFDFKTTISSEGSSYKIVTVDINLEDITSFEVKYYGLLDGTSGLWPYVREKTSSDFALLRFETLCVPYFVSSLEDSFLEYVHTGFNKDSKITITCDSNLDVLSNLHLESEHIKNNRKEFTFRGSFLNFVIGKYQSIHFLNGVFNILTDFELNYDMITIVEDTITYMSNHYGHVEINDLTIICIPPQLGSFVDGHTIFMAVDTLSDIRSIIHELIHIGWNPLVNPTTQRSRFFDEGITQYLTARLYNQYEQKGSIKTYESYRNMFKTLIEKHKLLLVPLVDFGKHEYGDLSYYYGALALKAIEDRIGMSNLDQVLKNMLNEYKNKEINFNSFIKLFDEYNISDIIEDYFYTTKGQEHILDQKN</sequence>
<protein>
    <submittedName>
        <fullName evidence="2">Peptidase MA superfamily protein</fullName>
    </submittedName>
</protein>
<dbReference type="Pfam" id="PF01433">
    <property type="entry name" value="Peptidase_M1"/>
    <property type="match status" value="1"/>
</dbReference>
<dbReference type="InterPro" id="IPR014782">
    <property type="entry name" value="Peptidase_M1_dom"/>
</dbReference>
<evidence type="ECO:0000313" key="2">
    <source>
        <dbReference type="EMBL" id="ERJ11651.1"/>
    </source>
</evidence>
<proteinExistence type="predicted"/>
<dbReference type="Proteomes" id="UP000005707">
    <property type="component" value="Unassembled WGS sequence"/>
</dbReference>
<feature type="domain" description="Peptidase M1 membrane alanine aminopeptidase" evidence="1">
    <location>
        <begin position="250"/>
        <end position="386"/>
    </location>
</feature>
<dbReference type="SUPFAM" id="SSF55486">
    <property type="entry name" value="Metalloproteases ('zincins'), catalytic domain"/>
    <property type="match status" value="1"/>
</dbReference>
<dbReference type="EMBL" id="AFNU02000009">
    <property type="protein sequence ID" value="ERJ11651.1"/>
    <property type="molecule type" value="Genomic_DNA"/>
</dbReference>
<name>U2E9Y0_9MOLU</name>
<accession>U2E9Y0</accession>
<dbReference type="InterPro" id="IPR027268">
    <property type="entry name" value="Peptidase_M4/M1_CTD_sf"/>
</dbReference>